<dbReference type="Pfam" id="PF09162">
    <property type="entry name" value="Tap-RNA_bind"/>
    <property type="match status" value="1"/>
</dbReference>
<dbReference type="Gene3D" id="3.10.450.50">
    <property type="match status" value="1"/>
</dbReference>
<dbReference type="FunFam" id="3.30.70.330:FF:000165">
    <property type="entry name" value="nuclear RNA export factor 1"/>
    <property type="match status" value="1"/>
</dbReference>
<dbReference type="PROSITE" id="PS50177">
    <property type="entry name" value="NTF2_DOMAIN"/>
    <property type="match status" value="1"/>
</dbReference>
<dbReference type="InterPro" id="IPR018222">
    <property type="entry name" value="Nuclear_transport_factor_2_euk"/>
</dbReference>
<dbReference type="Pfam" id="PF22602">
    <property type="entry name" value="NXF_NTF2"/>
    <property type="match status" value="1"/>
</dbReference>
<evidence type="ECO:0000256" key="7">
    <source>
        <dbReference type="ARBA" id="ARBA00023242"/>
    </source>
</evidence>
<dbReference type="PANTHER" id="PTHR10662:SF12">
    <property type="entry name" value="NUCLEAR RNA EXPORT FACTOR 3"/>
    <property type="match status" value="1"/>
</dbReference>
<evidence type="ECO:0000256" key="6">
    <source>
        <dbReference type="ARBA" id="ARBA00022816"/>
    </source>
</evidence>
<evidence type="ECO:0000256" key="1">
    <source>
        <dbReference type="ARBA" id="ARBA00004123"/>
    </source>
</evidence>
<dbReference type="InterPro" id="IPR030217">
    <property type="entry name" value="NXF_fam"/>
</dbReference>
<keyword evidence="4" id="KW-0813">Transport</keyword>
<evidence type="ECO:0000256" key="2">
    <source>
        <dbReference type="ARBA" id="ARBA00004496"/>
    </source>
</evidence>
<feature type="region of interest" description="Disordered" evidence="8">
    <location>
        <begin position="514"/>
        <end position="538"/>
    </location>
</feature>
<evidence type="ECO:0000256" key="5">
    <source>
        <dbReference type="ARBA" id="ARBA00022490"/>
    </source>
</evidence>
<keyword evidence="5" id="KW-0963">Cytoplasm</keyword>
<comment type="subcellular location">
    <subcellularLocation>
        <location evidence="2">Cytoplasm</location>
    </subcellularLocation>
    <subcellularLocation>
        <location evidence="1">Nucleus</location>
    </subcellularLocation>
</comment>
<dbReference type="Gene3D" id="3.80.10.10">
    <property type="entry name" value="Ribonuclease Inhibitor"/>
    <property type="match status" value="1"/>
</dbReference>
<dbReference type="InterPro" id="IPR002075">
    <property type="entry name" value="NTF2_dom"/>
</dbReference>
<dbReference type="AlphaFoldDB" id="A0A8J6G4F3"/>
<dbReference type="GO" id="GO:0005634">
    <property type="term" value="C:nucleus"/>
    <property type="evidence" value="ECO:0007669"/>
    <property type="project" value="UniProtKB-SubCell"/>
</dbReference>
<evidence type="ECO:0000313" key="10">
    <source>
        <dbReference type="EMBL" id="KAH0504600.1"/>
    </source>
</evidence>
<evidence type="ECO:0000256" key="8">
    <source>
        <dbReference type="SAM" id="MobiDB-lite"/>
    </source>
</evidence>
<feature type="domain" description="NTF2" evidence="9">
    <location>
        <begin position="293"/>
        <end position="475"/>
    </location>
</feature>
<dbReference type="InterPro" id="IPR015245">
    <property type="entry name" value="Tap_RNA-bd"/>
</dbReference>
<evidence type="ECO:0000313" key="11">
    <source>
        <dbReference type="Proteomes" id="UP000710432"/>
    </source>
</evidence>
<comment type="caution">
    <text evidence="10">The sequence shown here is derived from an EMBL/GenBank/DDBJ whole genome shotgun (WGS) entry which is preliminary data.</text>
</comment>
<organism evidence="10 11">
    <name type="scientific">Microtus ochrogaster</name>
    <name type="common">Prairie vole</name>
    <dbReference type="NCBI Taxonomy" id="79684"/>
    <lineage>
        <taxon>Eukaryota</taxon>
        <taxon>Metazoa</taxon>
        <taxon>Chordata</taxon>
        <taxon>Craniata</taxon>
        <taxon>Vertebrata</taxon>
        <taxon>Euteleostomi</taxon>
        <taxon>Mammalia</taxon>
        <taxon>Eutheria</taxon>
        <taxon>Euarchontoglires</taxon>
        <taxon>Glires</taxon>
        <taxon>Rodentia</taxon>
        <taxon>Myomorpha</taxon>
        <taxon>Muroidea</taxon>
        <taxon>Cricetidae</taxon>
        <taxon>Arvicolinae</taxon>
        <taxon>Microtus</taxon>
    </lineage>
</organism>
<accession>A0A8J6G4F3</accession>
<dbReference type="GO" id="GO:0016973">
    <property type="term" value="P:poly(A)+ mRNA export from nucleus"/>
    <property type="evidence" value="ECO:0007669"/>
    <property type="project" value="TreeGrafter"/>
</dbReference>
<dbReference type="InterPro" id="IPR032710">
    <property type="entry name" value="NTF2-like_dom_sf"/>
</dbReference>
<dbReference type="Proteomes" id="UP000710432">
    <property type="component" value="Unassembled WGS sequence"/>
</dbReference>
<dbReference type="Pfam" id="PF24048">
    <property type="entry name" value="LRR_NXF1-5"/>
    <property type="match status" value="1"/>
</dbReference>
<dbReference type="EMBL" id="JAATJU010024999">
    <property type="protein sequence ID" value="KAH0504600.1"/>
    <property type="molecule type" value="Genomic_DNA"/>
</dbReference>
<feature type="region of interest" description="Disordered" evidence="8">
    <location>
        <begin position="411"/>
        <end position="448"/>
    </location>
</feature>
<name>A0A8J6G4F3_MICOH</name>
<sequence>MEDKQDDTSKNWFKVIIPYGIKYDKKWLLGLIQSQCSIPFTPVEFHYEKMHAQFFVDNPDIAFELKNISEQIWDESNNKITIFISPCDEPHLVTELKSDKMDRMKSHGTPSVILKLAMNQQGATSQQFLNMPRLPFVQGVIDSNLLTHPTDLSLNLRRCMAPSLDFYEEDMTQMLPLNQSDSKPYQMFGFPDTKAAAPTVDSLDGSGNEMKSAETVVKGQDLDPEEIRADQSSLSTTIPDKSSNIKSVLCIEFSCLPQEGQESPKPTLCGLEDHKSLPTCKGSFFGSEAVKTLVLQFLQQYFFIYDNGDRQELLNAYHAEACFSLTVLFSSMDSSSSNLCGYFKHSRDMKVLKDLYMQQQLLKHKKYEIICFLHTLPKTQHDLTSFVVDICFQTETMLCFSVSGLFKEGEMESKEEQGGKNLNMENDHQGKEEKEEKPQGAKKREQPVVLPLEAEYSVPRGNRRRFRIRQPIVHYRWDLMHRVGEPQARMREENRERFGEDVRQLMEKLRERQLTHTQRAVSTDPPHHDHHDEFCLMP</sequence>
<keyword evidence="7" id="KW-0539">Nucleus</keyword>
<gene>
    <name evidence="10" type="ORF">LTLLF_183015</name>
</gene>
<keyword evidence="6" id="KW-0509">mRNA transport</keyword>
<dbReference type="PANTHER" id="PTHR10662">
    <property type="entry name" value="NUCLEAR RNA EXPORT FACTOR"/>
    <property type="match status" value="1"/>
</dbReference>
<dbReference type="GO" id="GO:0005737">
    <property type="term" value="C:cytoplasm"/>
    <property type="evidence" value="ECO:0007669"/>
    <property type="project" value="UniProtKB-SubCell"/>
</dbReference>
<dbReference type="InterPro" id="IPR057125">
    <property type="entry name" value="NXF1/2/3/5-like_LRR"/>
</dbReference>
<dbReference type="InterPro" id="IPR032675">
    <property type="entry name" value="LRR_dom_sf"/>
</dbReference>
<evidence type="ECO:0000256" key="3">
    <source>
        <dbReference type="ARBA" id="ARBA00009285"/>
    </source>
</evidence>
<protein>
    <submittedName>
        <fullName evidence="10">Nuclear RNA export factor 3</fullName>
    </submittedName>
</protein>
<comment type="similarity">
    <text evidence="3">Belongs to the NXF family.</text>
</comment>
<evidence type="ECO:0000259" key="9">
    <source>
        <dbReference type="PROSITE" id="PS50177"/>
    </source>
</evidence>
<proteinExistence type="inferred from homology"/>
<dbReference type="InterPro" id="IPR012677">
    <property type="entry name" value="Nucleotide-bd_a/b_plait_sf"/>
</dbReference>
<dbReference type="Pfam" id="PF04538">
    <property type="entry name" value="BEX"/>
    <property type="match status" value="1"/>
</dbReference>
<dbReference type="InterPro" id="IPR021156">
    <property type="entry name" value="TF_A-like/BEX"/>
</dbReference>
<dbReference type="Gene3D" id="3.30.70.330">
    <property type="match status" value="1"/>
</dbReference>
<evidence type="ECO:0000256" key="4">
    <source>
        <dbReference type="ARBA" id="ARBA00022448"/>
    </source>
</evidence>
<dbReference type="SUPFAM" id="SSF54427">
    <property type="entry name" value="NTF2-like"/>
    <property type="match status" value="1"/>
</dbReference>
<dbReference type="InterPro" id="IPR035979">
    <property type="entry name" value="RBD_domain_sf"/>
</dbReference>
<feature type="compositionally biased region" description="Basic and acidic residues" evidence="8">
    <location>
        <begin position="425"/>
        <end position="446"/>
    </location>
</feature>
<dbReference type="GO" id="GO:0003723">
    <property type="term" value="F:RNA binding"/>
    <property type="evidence" value="ECO:0007669"/>
    <property type="project" value="InterPro"/>
</dbReference>
<feature type="compositionally biased region" description="Basic and acidic residues" evidence="8">
    <location>
        <begin position="525"/>
        <end position="538"/>
    </location>
</feature>
<reference evidence="10" key="1">
    <citation type="submission" date="2020-03" db="EMBL/GenBank/DDBJ databases">
        <title>Studies in the Genomics of Life Span.</title>
        <authorList>
            <person name="Glass D."/>
        </authorList>
    </citation>
    <scope>NUCLEOTIDE SEQUENCE</scope>
    <source>
        <strain evidence="10">LTLLF</strain>
        <tissue evidence="10">Muscle</tissue>
    </source>
</reference>
<dbReference type="FunFam" id="3.10.450.50:FF:000004">
    <property type="entry name" value="Nuclear RNA export factor 1"/>
    <property type="match status" value="1"/>
</dbReference>
<dbReference type="SUPFAM" id="SSF54928">
    <property type="entry name" value="RNA-binding domain, RBD"/>
    <property type="match status" value="1"/>
</dbReference>